<dbReference type="GO" id="GO:0006260">
    <property type="term" value="P:DNA replication"/>
    <property type="evidence" value="ECO:0007669"/>
    <property type="project" value="UniProtKB-UniRule"/>
</dbReference>
<dbReference type="RefSeq" id="WP_105482328.1">
    <property type="nucleotide sequence ID" value="NZ_NIGF01000002.1"/>
</dbReference>
<comment type="subcellular location">
    <subcellularLocation>
        <location evidence="2">Cytoplasm</location>
    </subcellularLocation>
    <text evidence="2">Associated with two foci at the outer edges of the nucleoid region in young cells, and at four foci within both cell halves in older cells.</text>
</comment>
<dbReference type="InParanoid" id="A0A2S8SW41"/>
<dbReference type="FunCoup" id="A0A2S8SW41">
    <property type="interactions" value="292"/>
</dbReference>
<keyword evidence="5" id="KW-1185">Reference proteome</keyword>
<dbReference type="Proteomes" id="UP000237684">
    <property type="component" value="Unassembled WGS sequence"/>
</dbReference>
<keyword evidence="2" id="KW-0159">Chromosome partition</keyword>
<dbReference type="PANTHER" id="PTHR33969">
    <property type="entry name" value="SEGREGATION AND CONDENSATION PROTEIN A"/>
    <property type="match status" value="1"/>
</dbReference>
<dbReference type="InterPro" id="IPR003768">
    <property type="entry name" value="ScpA"/>
</dbReference>
<dbReference type="GO" id="GO:0051301">
    <property type="term" value="P:cell division"/>
    <property type="evidence" value="ECO:0007669"/>
    <property type="project" value="UniProtKB-KW"/>
</dbReference>
<sequence>MSADSAPQTEPERFTGHKIRLPLFEGPLDLLLYLIRAHRADIFDIPIREITGQFVEYLALMREVDVEADYAGDFLVTAATLMQIKSRMLLPKTESQNEEIMEQDEADPRAELVERLLEYQRIREAAEELREKRDARADLFARPPESAKNQPDYDVELAEALLLSEISSFDLLSALRRVLKRVEERPVALVRRESFTLPDRLRGIAARLYHTGELSFETLCDDCQNRLEVVVTFLAILELIRRGRAKVRQLTLFDEIWLELS</sequence>
<accession>A0A2S8SW41</accession>
<dbReference type="InterPro" id="IPR023093">
    <property type="entry name" value="ScpA-like_C"/>
</dbReference>
<keyword evidence="2" id="KW-0131">Cell cycle</keyword>
<dbReference type="Gene3D" id="6.10.250.2410">
    <property type="match status" value="1"/>
</dbReference>
<dbReference type="Gene3D" id="1.10.10.580">
    <property type="entry name" value="Structural maintenance of chromosome 1. Chain E"/>
    <property type="match status" value="1"/>
</dbReference>
<dbReference type="AlphaFoldDB" id="A0A2S8SW41"/>
<evidence type="ECO:0000313" key="5">
    <source>
        <dbReference type="Proteomes" id="UP000237684"/>
    </source>
</evidence>
<proteinExistence type="inferred from homology"/>
<comment type="subunit">
    <text evidence="2">Component of a cohesin-like complex composed of ScpA, ScpB and the Smc homodimer, in which ScpA and ScpB bind to the head domain of Smc. The presence of the three proteins is required for the association of the complex with DNA.</text>
</comment>
<keyword evidence="3" id="KW-0175">Coiled coil</keyword>
<organism evidence="4 5">
    <name type="scientific">Abditibacterium utsteinense</name>
    <dbReference type="NCBI Taxonomy" id="1960156"/>
    <lineage>
        <taxon>Bacteria</taxon>
        <taxon>Pseudomonadati</taxon>
        <taxon>Abditibacteriota</taxon>
        <taxon>Abditibacteriia</taxon>
        <taxon>Abditibacteriales</taxon>
        <taxon>Abditibacteriaceae</taxon>
        <taxon>Abditibacterium</taxon>
    </lineage>
</organism>
<comment type="function">
    <text evidence="2">Participates in chromosomal partition during cell division. May act via the formation of a condensin-like complex containing Smc and ScpB that pull DNA away from mid-cell into both cell halves.</text>
</comment>
<dbReference type="OrthoDB" id="9811016at2"/>
<comment type="caution">
    <text evidence="4">The sequence shown here is derived from an EMBL/GenBank/DDBJ whole genome shotgun (WGS) entry which is preliminary data.</text>
</comment>
<dbReference type="GO" id="GO:0007059">
    <property type="term" value="P:chromosome segregation"/>
    <property type="evidence" value="ECO:0007669"/>
    <property type="project" value="UniProtKB-UniRule"/>
</dbReference>
<evidence type="ECO:0000313" key="4">
    <source>
        <dbReference type="EMBL" id="PQV65013.1"/>
    </source>
</evidence>
<feature type="coiled-coil region" evidence="3">
    <location>
        <begin position="109"/>
        <end position="142"/>
    </location>
</feature>
<dbReference type="HAMAP" id="MF_01805">
    <property type="entry name" value="ScpA"/>
    <property type="match status" value="1"/>
</dbReference>
<dbReference type="Pfam" id="PF02616">
    <property type="entry name" value="SMC_ScpA"/>
    <property type="match status" value="1"/>
</dbReference>
<gene>
    <name evidence="2" type="primary">scpA</name>
    <name evidence="4" type="ORF">B1R32_10220</name>
</gene>
<name>A0A2S8SW41_9BACT</name>
<evidence type="ECO:0000256" key="1">
    <source>
        <dbReference type="ARBA" id="ARBA00044777"/>
    </source>
</evidence>
<dbReference type="EMBL" id="NIGF01000002">
    <property type="protein sequence ID" value="PQV65013.1"/>
    <property type="molecule type" value="Genomic_DNA"/>
</dbReference>
<reference evidence="4 5" key="1">
    <citation type="journal article" date="2018" name="Syst. Appl. Microbiol.">
        <title>Abditibacterium utsteinense sp. nov., the first cultivated member of candidate phylum FBP, isolated from ice-free Antarctic soil samples.</title>
        <authorList>
            <person name="Tahon G."/>
            <person name="Tytgat B."/>
            <person name="Lebbe L."/>
            <person name="Carlier A."/>
            <person name="Willems A."/>
        </authorList>
    </citation>
    <scope>NUCLEOTIDE SEQUENCE [LARGE SCALE GENOMIC DNA]</scope>
    <source>
        <strain evidence="4 5">LMG 29911</strain>
    </source>
</reference>
<protein>
    <recommendedName>
        <fullName evidence="1 2">Segregation and condensation protein A</fullName>
    </recommendedName>
</protein>
<evidence type="ECO:0000256" key="3">
    <source>
        <dbReference type="SAM" id="Coils"/>
    </source>
</evidence>
<keyword evidence="2" id="KW-0963">Cytoplasm</keyword>
<dbReference type="GO" id="GO:0005737">
    <property type="term" value="C:cytoplasm"/>
    <property type="evidence" value="ECO:0007669"/>
    <property type="project" value="UniProtKB-SubCell"/>
</dbReference>
<comment type="similarity">
    <text evidence="2">Belongs to the ScpA family.</text>
</comment>
<dbReference type="PANTHER" id="PTHR33969:SF2">
    <property type="entry name" value="SEGREGATION AND CONDENSATION PROTEIN A"/>
    <property type="match status" value="1"/>
</dbReference>
<evidence type="ECO:0000256" key="2">
    <source>
        <dbReference type="HAMAP-Rule" id="MF_01805"/>
    </source>
</evidence>
<keyword evidence="2" id="KW-0132">Cell division</keyword>